<dbReference type="InterPro" id="IPR029063">
    <property type="entry name" value="SAM-dependent_MTases_sf"/>
</dbReference>
<evidence type="ECO:0000256" key="2">
    <source>
        <dbReference type="ARBA" id="ARBA00022679"/>
    </source>
</evidence>
<evidence type="ECO:0000256" key="4">
    <source>
        <dbReference type="PROSITE-ProRule" id="PRU00489"/>
    </source>
</evidence>
<name>A0A7W6RFX4_9PROT</name>
<dbReference type="Proteomes" id="UP000554286">
    <property type="component" value="Unassembled WGS sequence"/>
</dbReference>
<reference evidence="5 6" key="1">
    <citation type="submission" date="2020-08" db="EMBL/GenBank/DDBJ databases">
        <title>Genome sequencing of Purple Non-Sulfur Bacteria from various extreme environments.</title>
        <authorList>
            <person name="Mayer M."/>
        </authorList>
    </citation>
    <scope>NUCLEOTIDE SEQUENCE [LARGE SCALE GENOMIC DNA]</scope>
    <source>
        <strain evidence="5 6">JA131</strain>
    </source>
</reference>
<dbReference type="Pfam" id="PF05063">
    <property type="entry name" value="MT-A70"/>
    <property type="match status" value="1"/>
</dbReference>
<proteinExistence type="inferred from homology"/>
<dbReference type="GO" id="GO:0032259">
    <property type="term" value="P:methylation"/>
    <property type="evidence" value="ECO:0007669"/>
    <property type="project" value="UniProtKB-KW"/>
</dbReference>
<evidence type="ECO:0000313" key="5">
    <source>
        <dbReference type="EMBL" id="MBB4267712.1"/>
    </source>
</evidence>
<dbReference type="PANTHER" id="PTHR12829">
    <property type="entry name" value="N6-ADENOSINE-METHYLTRANSFERASE"/>
    <property type="match status" value="1"/>
</dbReference>
<evidence type="ECO:0000256" key="1">
    <source>
        <dbReference type="ARBA" id="ARBA00022603"/>
    </source>
</evidence>
<protein>
    <submittedName>
        <fullName evidence="5">N6-adenosine-specific RNA methylase IME4</fullName>
    </submittedName>
</protein>
<dbReference type="RefSeq" id="WP_184047577.1">
    <property type="nucleotide sequence ID" value="NZ_JACIGK010000032.1"/>
</dbReference>
<comment type="similarity">
    <text evidence="4">Belongs to the MT-A70-like family.</text>
</comment>
<dbReference type="PANTHER" id="PTHR12829:SF7">
    <property type="entry name" value="N6-ADENOSINE-METHYLTRANSFERASE CATALYTIC SUBUNIT"/>
    <property type="match status" value="1"/>
</dbReference>
<keyword evidence="6" id="KW-1185">Reference proteome</keyword>
<keyword evidence="3" id="KW-0949">S-adenosyl-L-methionine</keyword>
<gene>
    <name evidence="5" type="ORF">GGD89_003359</name>
</gene>
<evidence type="ECO:0000313" key="6">
    <source>
        <dbReference type="Proteomes" id="UP000554286"/>
    </source>
</evidence>
<accession>A0A7W6RFX4</accession>
<organism evidence="5 6">
    <name type="scientific">Roseospira visakhapatnamensis</name>
    <dbReference type="NCBI Taxonomy" id="390880"/>
    <lineage>
        <taxon>Bacteria</taxon>
        <taxon>Pseudomonadati</taxon>
        <taxon>Pseudomonadota</taxon>
        <taxon>Alphaproteobacteria</taxon>
        <taxon>Rhodospirillales</taxon>
        <taxon>Rhodospirillaceae</taxon>
        <taxon>Roseospira</taxon>
    </lineage>
</organism>
<dbReference type="GO" id="GO:0008168">
    <property type="term" value="F:methyltransferase activity"/>
    <property type="evidence" value="ECO:0007669"/>
    <property type="project" value="UniProtKB-KW"/>
</dbReference>
<dbReference type="AlphaFoldDB" id="A0A7W6RFX4"/>
<sequence>MSTWPFDPLRPLTYRCIVADPPWRFALYSERTGAARSPQAHYTCMDLNAIKALPVGQLAAGDCLLCLWATAPMLPQALEVMAAWGFTFKTMGVWAKQSKRGDKQAFGTGYILRSAAEPYLIGTVGRVRVLSHSVRNCIQAPIREHSRKPAEIYRDLEALTDGTRADLFSRESRPGWDSWGQQAGLFDAIGGVA</sequence>
<dbReference type="EMBL" id="JACIGK010000032">
    <property type="protein sequence ID" value="MBB4267712.1"/>
    <property type="molecule type" value="Genomic_DNA"/>
</dbReference>
<evidence type="ECO:0000256" key="3">
    <source>
        <dbReference type="ARBA" id="ARBA00022691"/>
    </source>
</evidence>
<keyword evidence="2" id="KW-0808">Transferase</keyword>
<dbReference type="SUPFAM" id="SSF53335">
    <property type="entry name" value="S-adenosyl-L-methionine-dependent methyltransferases"/>
    <property type="match status" value="1"/>
</dbReference>
<keyword evidence="1 5" id="KW-0489">Methyltransferase</keyword>
<dbReference type="PROSITE" id="PS51143">
    <property type="entry name" value="MT_A70"/>
    <property type="match status" value="1"/>
</dbReference>
<dbReference type="InterPro" id="IPR007757">
    <property type="entry name" value="MT-A70-like"/>
</dbReference>
<comment type="caution">
    <text evidence="5">The sequence shown here is derived from an EMBL/GenBank/DDBJ whole genome shotgun (WGS) entry which is preliminary data.</text>
</comment>